<reference evidence="6 7" key="1">
    <citation type="submission" date="2024-02" db="EMBL/GenBank/DDBJ databases">
        <title>Janibacter sp. nov., isolated from gut of marine sandworm.</title>
        <authorList>
            <person name="Kim B."/>
            <person name="Jun M.O."/>
            <person name="Shin N.-R."/>
        </authorList>
    </citation>
    <scope>NUCLEOTIDE SEQUENCE [LARGE SCALE GENOMIC DNA]</scope>
    <source>
        <strain evidence="6 7">A1S7</strain>
    </source>
</reference>
<dbReference type="RefSeq" id="WP_338752189.1">
    <property type="nucleotide sequence ID" value="NZ_CP144913.1"/>
</dbReference>
<dbReference type="CDD" id="cd12797">
    <property type="entry name" value="M23_peptidase"/>
    <property type="match status" value="1"/>
</dbReference>
<dbReference type="PANTHER" id="PTHR21666:SF270">
    <property type="entry name" value="MUREIN HYDROLASE ACTIVATOR ENVC"/>
    <property type="match status" value="1"/>
</dbReference>
<dbReference type="Gene3D" id="3.90.1720.10">
    <property type="entry name" value="endopeptidase domain like (from Nostoc punctiforme)"/>
    <property type="match status" value="1"/>
</dbReference>
<keyword evidence="4" id="KW-0788">Thiol protease</keyword>
<feature type="domain" description="NlpC/P60" evidence="5">
    <location>
        <begin position="380"/>
        <end position="510"/>
    </location>
</feature>
<accession>A0ABZ2MLB5</accession>
<dbReference type="Gene3D" id="1.10.530.10">
    <property type="match status" value="1"/>
</dbReference>
<evidence type="ECO:0000259" key="5">
    <source>
        <dbReference type="PROSITE" id="PS51935"/>
    </source>
</evidence>
<dbReference type="InterPro" id="IPR050570">
    <property type="entry name" value="Cell_wall_metabolism_enzyme"/>
</dbReference>
<dbReference type="Pfam" id="PF13406">
    <property type="entry name" value="SLT_2"/>
    <property type="match status" value="1"/>
</dbReference>
<dbReference type="SUPFAM" id="SSF51261">
    <property type="entry name" value="Duplicated hybrid motif"/>
    <property type="match status" value="1"/>
</dbReference>
<dbReference type="PANTHER" id="PTHR21666">
    <property type="entry name" value="PEPTIDASE-RELATED"/>
    <property type="match status" value="1"/>
</dbReference>
<keyword evidence="2" id="KW-0645">Protease</keyword>
<comment type="similarity">
    <text evidence="1">Belongs to the peptidase C40 family.</text>
</comment>
<dbReference type="InterPro" id="IPR031304">
    <property type="entry name" value="SLT_2"/>
</dbReference>
<evidence type="ECO:0000256" key="2">
    <source>
        <dbReference type="ARBA" id="ARBA00022670"/>
    </source>
</evidence>
<evidence type="ECO:0000256" key="3">
    <source>
        <dbReference type="ARBA" id="ARBA00022801"/>
    </source>
</evidence>
<evidence type="ECO:0000313" key="7">
    <source>
        <dbReference type="Proteomes" id="UP001382727"/>
    </source>
</evidence>
<dbReference type="CDD" id="cd13399">
    <property type="entry name" value="Slt35-like"/>
    <property type="match status" value="1"/>
</dbReference>
<dbReference type="InterPro" id="IPR000064">
    <property type="entry name" value="NLP_P60_dom"/>
</dbReference>
<evidence type="ECO:0000313" key="6">
    <source>
        <dbReference type="EMBL" id="WXB77890.1"/>
    </source>
</evidence>
<evidence type="ECO:0000256" key="1">
    <source>
        <dbReference type="ARBA" id="ARBA00007074"/>
    </source>
</evidence>
<dbReference type="Proteomes" id="UP001382727">
    <property type="component" value="Chromosome"/>
</dbReference>
<keyword evidence="3" id="KW-0378">Hydrolase</keyword>
<organism evidence="6 7">
    <name type="scientific">Janibacter alittae</name>
    <dbReference type="NCBI Taxonomy" id="3115209"/>
    <lineage>
        <taxon>Bacteria</taxon>
        <taxon>Bacillati</taxon>
        <taxon>Actinomycetota</taxon>
        <taxon>Actinomycetes</taxon>
        <taxon>Micrococcales</taxon>
        <taxon>Intrasporangiaceae</taxon>
        <taxon>Janibacter</taxon>
    </lineage>
</organism>
<protein>
    <submittedName>
        <fullName evidence="6">Peptidoglycan DD-metalloendopeptidase family protein</fullName>
    </submittedName>
</protein>
<sequence length="520" mass="55042">MKKAAIVLVPLLVFLGMPLGTALIITAMSAPAVGQQLQTLECGGVAPATGAWRAPFQQKYTVSDRGFGREFHPIHNEWRMHTGQDMVSLPGPGPVVSIGTGKVAFAGQMGGYGNVVDVQHSEGVVSRYAHLASIDVTRGQSVEAGTKLGVEGTTGTSTGEHLHFEIQIDGRAVDPMPWMTKHGAPLNGKAVAAASQTPEQVPANVEEGGVGFTLPIPGAPRKDSLHNEALPIPANIKKLYIEAGKKYGLAWTLLAGVGMAETAHGRNTAVSSAGAQGHMQFMPSTWQSMGTDGNGDGTADIHNTADSIYSAARYLVHEGATRGGGEGVKEALFAYNRATWYGNDVLYYAEAYGGGIVLGTTTDCTETSGTSSRNLPPLTDARAKKVLTWAAEQDGDDYVMGGEGPDAWDCSSLTQRAFSQIDVSMPRTAAAQRDWLAAGNGIRIKPGEEKPGDLVFWDSYLGPNVIGHVAMVWDPATKSTIEAQSTNTGVGHFSYEGKEDKQIFEIWRVGNVSDNPSRST</sequence>
<dbReference type="PROSITE" id="PS51935">
    <property type="entry name" value="NLPC_P60"/>
    <property type="match status" value="1"/>
</dbReference>
<dbReference type="Gene3D" id="2.70.70.10">
    <property type="entry name" value="Glucose Permease (Domain IIA)"/>
    <property type="match status" value="1"/>
</dbReference>
<dbReference type="InterPro" id="IPR016047">
    <property type="entry name" value="M23ase_b-sheet_dom"/>
</dbReference>
<dbReference type="Pfam" id="PF01551">
    <property type="entry name" value="Peptidase_M23"/>
    <property type="match status" value="1"/>
</dbReference>
<keyword evidence="7" id="KW-1185">Reference proteome</keyword>
<evidence type="ECO:0000256" key="4">
    <source>
        <dbReference type="ARBA" id="ARBA00022807"/>
    </source>
</evidence>
<dbReference type="SUPFAM" id="SSF54001">
    <property type="entry name" value="Cysteine proteinases"/>
    <property type="match status" value="1"/>
</dbReference>
<dbReference type="Pfam" id="PF00877">
    <property type="entry name" value="NLPC_P60"/>
    <property type="match status" value="1"/>
</dbReference>
<proteinExistence type="inferred from homology"/>
<dbReference type="InterPro" id="IPR011055">
    <property type="entry name" value="Dup_hybrid_motif"/>
</dbReference>
<gene>
    <name evidence="6" type="ORF">V1351_07385</name>
</gene>
<dbReference type="InterPro" id="IPR023346">
    <property type="entry name" value="Lysozyme-like_dom_sf"/>
</dbReference>
<dbReference type="InterPro" id="IPR038765">
    <property type="entry name" value="Papain-like_cys_pep_sf"/>
</dbReference>
<dbReference type="EMBL" id="CP144913">
    <property type="protein sequence ID" value="WXB77890.1"/>
    <property type="molecule type" value="Genomic_DNA"/>
</dbReference>
<name>A0ABZ2MLB5_9MICO</name>
<dbReference type="SUPFAM" id="SSF53955">
    <property type="entry name" value="Lysozyme-like"/>
    <property type="match status" value="1"/>
</dbReference>